<evidence type="ECO:0000313" key="4">
    <source>
        <dbReference type="Proteomes" id="UP000734854"/>
    </source>
</evidence>
<evidence type="ECO:0000313" key="3">
    <source>
        <dbReference type="EMBL" id="KAG6516515.1"/>
    </source>
</evidence>
<comment type="caution">
    <text evidence="3">The sequence shown here is derived from an EMBL/GenBank/DDBJ whole genome shotgun (WGS) entry which is preliminary data.</text>
</comment>
<accession>A0A8J5HHC2</accession>
<gene>
    <name evidence="3" type="ORF">ZIOFF_026980</name>
</gene>
<dbReference type="EMBL" id="JACMSC010000007">
    <property type="protein sequence ID" value="KAG6516515.1"/>
    <property type="molecule type" value="Genomic_DNA"/>
</dbReference>
<protein>
    <recommendedName>
        <fullName evidence="2">SAP domain-containing protein</fullName>
    </recommendedName>
</protein>
<evidence type="ECO:0000256" key="1">
    <source>
        <dbReference type="SAM" id="MobiDB-lite"/>
    </source>
</evidence>
<dbReference type="InterPro" id="IPR003034">
    <property type="entry name" value="SAP_dom"/>
</dbReference>
<name>A0A8J5HHC2_ZINOF</name>
<dbReference type="InterPro" id="IPR036361">
    <property type="entry name" value="SAP_dom_sf"/>
</dbReference>
<organism evidence="3 4">
    <name type="scientific">Zingiber officinale</name>
    <name type="common">Ginger</name>
    <name type="synonym">Amomum zingiber</name>
    <dbReference type="NCBI Taxonomy" id="94328"/>
    <lineage>
        <taxon>Eukaryota</taxon>
        <taxon>Viridiplantae</taxon>
        <taxon>Streptophyta</taxon>
        <taxon>Embryophyta</taxon>
        <taxon>Tracheophyta</taxon>
        <taxon>Spermatophyta</taxon>
        <taxon>Magnoliopsida</taxon>
        <taxon>Liliopsida</taxon>
        <taxon>Zingiberales</taxon>
        <taxon>Zingiberaceae</taxon>
        <taxon>Zingiber</taxon>
    </lineage>
</organism>
<keyword evidence="4" id="KW-1185">Reference proteome</keyword>
<dbReference type="SMART" id="SM00513">
    <property type="entry name" value="SAP"/>
    <property type="match status" value="1"/>
</dbReference>
<dbReference type="AlphaFoldDB" id="A0A8J5HHC2"/>
<sequence>MFRNTVVLRTHPPSNLSSPFLLRQLSLLRRPDPSPTPSSLAVDVEILCWKICRRWSLACFLQPPDVFLIYQRAQYESVDRALEELLRAMPDFTIGLEEEVASAALVAKAVEIWLRILMLEHKWTCVGDCTFVDSTFAGTEERSNVCALNLVRVQPEMGDDLVFLVSPEVVRFNRCKHGLELKSDYFICVQLRHGSHPNKWFPSAYILQDPVFSPALNSIRSLKALDALESFVKLIEAWNFFSLGQLKVKACPYWIYFFVIDFLCAPIIEHVEYTASKKPVQLLTTYLSTWILTIQEVSTLGTGTNIPSWIKATNHLACHIEKKDTSYSEEFLKKYLIFRDLKSSLDFHTPKPSICGKRELQYKYAQKNSTVICRSLGTRKDYTGNIGNICSTTDSVPAAVMKVPPSASIDSAVTPEKPRQPTFGKRKMVKVQKGIISSSQMTRSFLAEEKHISAGSGVSKDPPQRSKQLGNKKEKTIVPGTKSLEKSGKEVAVEISQKKARNNEKISSALQYLSLELLLSYTVPSYFFHKKDNLAEDSKMRPKQCTDQSAISEKVANCYIRGELQSLTVADLKCFLAFKKAKVGGKKEELIKRVASLLT</sequence>
<reference evidence="3 4" key="1">
    <citation type="submission" date="2020-08" db="EMBL/GenBank/DDBJ databases">
        <title>Plant Genome Project.</title>
        <authorList>
            <person name="Zhang R.-G."/>
        </authorList>
    </citation>
    <scope>NUCLEOTIDE SEQUENCE [LARGE SCALE GENOMIC DNA]</scope>
    <source>
        <tissue evidence="3">Rhizome</tissue>
    </source>
</reference>
<evidence type="ECO:0000259" key="2">
    <source>
        <dbReference type="PROSITE" id="PS50800"/>
    </source>
</evidence>
<dbReference type="PROSITE" id="PS50800">
    <property type="entry name" value="SAP"/>
    <property type="match status" value="1"/>
</dbReference>
<feature type="domain" description="SAP" evidence="2">
    <location>
        <begin position="564"/>
        <end position="598"/>
    </location>
</feature>
<proteinExistence type="predicted"/>
<feature type="region of interest" description="Disordered" evidence="1">
    <location>
        <begin position="452"/>
        <end position="475"/>
    </location>
</feature>
<dbReference type="SUPFAM" id="SSF68906">
    <property type="entry name" value="SAP domain"/>
    <property type="match status" value="1"/>
</dbReference>
<dbReference type="Proteomes" id="UP000734854">
    <property type="component" value="Unassembled WGS sequence"/>
</dbReference>